<accession>A0A151WZM0</accession>
<dbReference type="EMBL" id="KQ982649">
    <property type="protein sequence ID" value="KYQ53125.1"/>
    <property type="molecule type" value="Genomic_DNA"/>
</dbReference>
<protein>
    <submittedName>
        <fullName evidence="1">Uncharacterized protein</fullName>
    </submittedName>
</protein>
<dbReference type="AlphaFoldDB" id="A0A151WZM0"/>
<gene>
    <name evidence="1" type="ORF">ALC60_07855</name>
</gene>
<evidence type="ECO:0000313" key="1">
    <source>
        <dbReference type="EMBL" id="KYQ53125.1"/>
    </source>
</evidence>
<name>A0A151WZM0_9HYME</name>
<keyword evidence="2" id="KW-1185">Reference proteome</keyword>
<evidence type="ECO:0000313" key="2">
    <source>
        <dbReference type="Proteomes" id="UP000075809"/>
    </source>
</evidence>
<sequence length="178" mass="19880">MTPWNRDPMAIRTNSDSFVPPKITTKYTAVRNVRLARSYAYCTSKTHQCTIGVPSVYRRILGNVPGRTVERTAAAVAAAVVTDAINVEFCETRIARDSPLARYCTLQFGAVLSRTPTPREGEFHGHLSHGIIGKCASSREWPLAHNVETVHTNVGQAYMIREKERNTGRKRNPKGKRN</sequence>
<organism evidence="1 2">
    <name type="scientific">Mycetomoellerius zeteki</name>
    <dbReference type="NCBI Taxonomy" id="64791"/>
    <lineage>
        <taxon>Eukaryota</taxon>
        <taxon>Metazoa</taxon>
        <taxon>Ecdysozoa</taxon>
        <taxon>Arthropoda</taxon>
        <taxon>Hexapoda</taxon>
        <taxon>Insecta</taxon>
        <taxon>Pterygota</taxon>
        <taxon>Neoptera</taxon>
        <taxon>Endopterygota</taxon>
        <taxon>Hymenoptera</taxon>
        <taxon>Apocrita</taxon>
        <taxon>Aculeata</taxon>
        <taxon>Formicoidea</taxon>
        <taxon>Formicidae</taxon>
        <taxon>Myrmicinae</taxon>
        <taxon>Mycetomoellerius</taxon>
    </lineage>
</organism>
<proteinExistence type="predicted"/>
<reference evidence="1 2" key="1">
    <citation type="submission" date="2015-09" db="EMBL/GenBank/DDBJ databases">
        <title>Trachymyrmex zeteki WGS genome.</title>
        <authorList>
            <person name="Nygaard S."/>
            <person name="Hu H."/>
            <person name="Boomsma J."/>
            <person name="Zhang G."/>
        </authorList>
    </citation>
    <scope>NUCLEOTIDE SEQUENCE [LARGE SCALE GENOMIC DNA]</scope>
    <source>
        <strain evidence="1">Tzet28-1</strain>
        <tissue evidence="1">Whole body</tissue>
    </source>
</reference>
<dbReference type="Proteomes" id="UP000075809">
    <property type="component" value="Unassembled WGS sequence"/>
</dbReference>